<keyword evidence="10" id="KW-1185">Reference proteome</keyword>
<dbReference type="SMART" id="SM00413">
    <property type="entry name" value="ETS"/>
    <property type="match status" value="1"/>
</dbReference>
<dbReference type="EMBL" id="UYRX01000068">
    <property type="protein sequence ID" value="VDK72370.1"/>
    <property type="molecule type" value="Genomic_DNA"/>
</dbReference>
<dbReference type="FunFam" id="1.10.10.10:FF:000411">
    <property type="entry name" value="Ecdysone-induced protein 74EF isoform A"/>
    <property type="match status" value="1"/>
</dbReference>
<dbReference type="PANTHER" id="PTHR11849">
    <property type="entry name" value="ETS"/>
    <property type="match status" value="1"/>
</dbReference>
<dbReference type="OrthoDB" id="8196042at2759"/>
<evidence type="ECO:0000256" key="7">
    <source>
        <dbReference type="SAM" id="MobiDB-lite"/>
    </source>
</evidence>
<keyword evidence="4 6" id="KW-0238">DNA-binding</keyword>
<dbReference type="PROSITE" id="PS50061">
    <property type="entry name" value="ETS_DOMAIN_3"/>
    <property type="match status" value="1"/>
</dbReference>
<keyword evidence="3" id="KW-0217">Developmental protein</keyword>
<protein>
    <recommendedName>
        <fullName evidence="8">ETS domain-containing protein</fullName>
    </recommendedName>
</protein>
<dbReference type="GO" id="GO:0000981">
    <property type="term" value="F:DNA-binding transcription factor activity, RNA polymerase II-specific"/>
    <property type="evidence" value="ECO:0007669"/>
    <property type="project" value="TreeGrafter"/>
</dbReference>
<dbReference type="Pfam" id="PF00178">
    <property type="entry name" value="Ets"/>
    <property type="match status" value="1"/>
</dbReference>
<dbReference type="PROSITE" id="PS00346">
    <property type="entry name" value="ETS_DOMAIN_2"/>
    <property type="match status" value="1"/>
</dbReference>
<sequence>MEVEKPILQPPTNLLKCYCDLSFDSPLPLHLHHHPDTCETEAVKKMDGVTDSDNGDNIESDDSNGNDHISSNSKRRSLKKAKKEEEEDDDGDVKSSSTTIKRHFADGQKEQVTATTAMPDFDCSEFPSLDHHLSAVPIGISRRNHAFVGSSDDSVNSSSVNSSREEIPKVEKEDPESFQEKAKHLISSLCSSSFVRQQHRRSAAHATVPTLILQNSKILDPIIPFSGDDLGIHSNNCDNNDNNLGNQNGVLEEKRPRIERPRARYPNSARRTSAPTCLRSTSSLLPDQQPKSASSSLHENLVLLHKLLAKQRIMQENGRTLNFGPSAGIANSDDVASTSQSETPPTFPPQPSHFPTIEQSTSPSVLAAWQWLRDARVLSPWLSTTPFCQPTAALATTNWSHIDFNPTDFTDCMKGGSITNTATLSPRLSTHVYHSALQHALCTNLHGPTLSHPGTPSTVSIPNPLFCSPYSSQTARMFMSRRYNERTSLMPHHSVSGRRKSREGQVNYLWEFLLRLLQNKEYSPKYIKWLDHSKGIFKLVDSKAVSRLWGLHKNKPGMNYETMGRALRYYYQRGILQKVDGQRLVYQFMDVPKEVFEEFYDDQQHITVNGSSNCSRNRRQMKKENACLNFSKGKVVADMSQD</sequence>
<organism evidence="9 10">
    <name type="scientific">Litomosoides sigmodontis</name>
    <name type="common">Filarial nematode worm</name>
    <dbReference type="NCBI Taxonomy" id="42156"/>
    <lineage>
        <taxon>Eukaryota</taxon>
        <taxon>Metazoa</taxon>
        <taxon>Ecdysozoa</taxon>
        <taxon>Nematoda</taxon>
        <taxon>Chromadorea</taxon>
        <taxon>Rhabditida</taxon>
        <taxon>Spirurina</taxon>
        <taxon>Spiruromorpha</taxon>
        <taxon>Filarioidea</taxon>
        <taxon>Onchocercidae</taxon>
        <taxon>Litomosoides</taxon>
    </lineage>
</organism>
<dbReference type="AlphaFoldDB" id="A0A3P6SX92"/>
<feature type="compositionally biased region" description="Acidic residues" evidence="7">
    <location>
        <begin position="53"/>
        <end position="64"/>
    </location>
</feature>
<feature type="compositionally biased region" description="Basic and acidic residues" evidence="7">
    <location>
        <begin position="163"/>
        <end position="172"/>
    </location>
</feature>
<reference evidence="9 10" key="1">
    <citation type="submission" date="2018-08" db="EMBL/GenBank/DDBJ databases">
        <authorList>
            <person name="Laetsch R D."/>
            <person name="Stevens L."/>
            <person name="Kumar S."/>
            <person name="Blaxter L. M."/>
        </authorList>
    </citation>
    <scope>NUCLEOTIDE SEQUENCE [LARGE SCALE GENOMIC DNA]</scope>
</reference>
<keyword evidence="5 6" id="KW-0539">Nucleus</keyword>
<evidence type="ECO:0000256" key="3">
    <source>
        <dbReference type="ARBA" id="ARBA00022473"/>
    </source>
</evidence>
<comment type="similarity">
    <text evidence="2 6">Belongs to the ETS family.</text>
</comment>
<gene>
    <name evidence="9" type="ORF">NLS_LOCUS1756</name>
</gene>
<evidence type="ECO:0000256" key="2">
    <source>
        <dbReference type="ARBA" id="ARBA00005562"/>
    </source>
</evidence>
<feature type="region of interest" description="Disordered" evidence="7">
    <location>
        <begin position="149"/>
        <end position="176"/>
    </location>
</feature>
<evidence type="ECO:0000256" key="1">
    <source>
        <dbReference type="ARBA" id="ARBA00004123"/>
    </source>
</evidence>
<dbReference type="OMA" id="AIATTNW"/>
<dbReference type="PROSITE" id="PS00345">
    <property type="entry name" value="ETS_DOMAIN_1"/>
    <property type="match status" value="1"/>
</dbReference>
<name>A0A3P6SX92_LITSI</name>
<dbReference type="InterPro" id="IPR036388">
    <property type="entry name" value="WH-like_DNA-bd_sf"/>
</dbReference>
<feature type="compositionally biased region" description="Polar residues" evidence="7">
    <location>
        <begin position="269"/>
        <end position="292"/>
    </location>
</feature>
<dbReference type="GO" id="GO:0005634">
    <property type="term" value="C:nucleus"/>
    <property type="evidence" value="ECO:0007669"/>
    <property type="project" value="UniProtKB-SubCell"/>
</dbReference>
<evidence type="ECO:0000256" key="5">
    <source>
        <dbReference type="ARBA" id="ARBA00023242"/>
    </source>
</evidence>
<evidence type="ECO:0000256" key="6">
    <source>
        <dbReference type="RuleBase" id="RU004019"/>
    </source>
</evidence>
<feature type="compositionally biased region" description="Low complexity" evidence="7">
    <location>
        <begin position="150"/>
        <end position="162"/>
    </location>
</feature>
<evidence type="ECO:0000259" key="8">
    <source>
        <dbReference type="PROSITE" id="PS50061"/>
    </source>
</evidence>
<evidence type="ECO:0000256" key="4">
    <source>
        <dbReference type="ARBA" id="ARBA00023125"/>
    </source>
</evidence>
<dbReference type="InterPro" id="IPR000418">
    <property type="entry name" value="Ets_dom"/>
</dbReference>
<dbReference type="Gene3D" id="1.10.10.10">
    <property type="entry name" value="Winged helix-like DNA-binding domain superfamily/Winged helix DNA-binding domain"/>
    <property type="match status" value="1"/>
</dbReference>
<dbReference type="GO" id="GO:0040034">
    <property type="term" value="P:regulation of development, heterochronic"/>
    <property type="evidence" value="ECO:0007669"/>
    <property type="project" value="UniProtKB-ARBA"/>
</dbReference>
<dbReference type="GO" id="GO:0030154">
    <property type="term" value="P:cell differentiation"/>
    <property type="evidence" value="ECO:0007669"/>
    <property type="project" value="TreeGrafter"/>
</dbReference>
<dbReference type="SUPFAM" id="SSF46785">
    <property type="entry name" value="Winged helix' DNA-binding domain"/>
    <property type="match status" value="1"/>
</dbReference>
<dbReference type="PANTHER" id="PTHR11849:SF191">
    <property type="entry name" value="ECDYSONE-INDUCED PROTEIN 74EF ISOFORM B"/>
    <property type="match status" value="1"/>
</dbReference>
<feature type="region of interest" description="Disordered" evidence="7">
    <location>
        <begin position="237"/>
        <end position="292"/>
    </location>
</feature>
<dbReference type="GO" id="GO:0043565">
    <property type="term" value="F:sequence-specific DNA binding"/>
    <property type="evidence" value="ECO:0007669"/>
    <property type="project" value="InterPro"/>
</dbReference>
<evidence type="ECO:0000313" key="9">
    <source>
        <dbReference type="EMBL" id="VDK72370.1"/>
    </source>
</evidence>
<dbReference type="STRING" id="42156.A0A3P6SX92"/>
<feature type="compositionally biased region" description="Basic and acidic residues" evidence="7">
    <location>
        <begin position="251"/>
        <end position="262"/>
    </location>
</feature>
<dbReference type="InterPro" id="IPR046328">
    <property type="entry name" value="ETS_fam"/>
</dbReference>
<accession>A0A3P6SX92</accession>
<comment type="subcellular location">
    <subcellularLocation>
        <location evidence="1 6">Nucleus</location>
    </subcellularLocation>
</comment>
<dbReference type="PRINTS" id="PR00454">
    <property type="entry name" value="ETSDOMAIN"/>
</dbReference>
<dbReference type="Proteomes" id="UP000277928">
    <property type="component" value="Unassembled WGS sequence"/>
</dbReference>
<dbReference type="InterPro" id="IPR036390">
    <property type="entry name" value="WH_DNA-bd_sf"/>
</dbReference>
<feature type="region of interest" description="Disordered" evidence="7">
    <location>
        <begin position="43"/>
        <end position="111"/>
    </location>
</feature>
<feature type="domain" description="ETS" evidence="8">
    <location>
        <begin position="507"/>
        <end position="589"/>
    </location>
</feature>
<feature type="region of interest" description="Disordered" evidence="7">
    <location>
        <begin position="319"/>
        <end position="359"/>
    </location>
</feature>
<feature type="compositionally biased region" description="Low complexity" evidence="7">
    <location>
        <begin position="237"/>
        <end position="249"/>
    </location>
</feature>
<evidence type="ECO:0000313" key="10">
    <source>
        <dbReference type="Proteomes" id="UP000277928"/>
    </source>
</evidence>
<proteinExistence type="inferred from homology"/>